<dbReference type="InterPro" id="IPR019554">
    <property type="entry name" value="Soluble_ligand-bd"/>
</dbReference>
<comment type="caution">
    <text evidence="5">The sequence shown here is derived from an EMBL/GenBank/DDBJ whole genome shotgun (WGS) entry which is preliminary data.</text>
</comment>
<dbReference type="OrthoDB" id="9808948at2"/>
<dbReference type="HOGENOM" id="CLU_038343_2_0_6"/>
<name>A0A0E2Z7J9_9GAMM</name>
<evidence type="ECO:0000313" key="5">
    <source>
        <dbReference type="EMBL" id="KFI19535.1"/>
    </source>
</evidence>
<evidence type="ECO:0000259" key="4">
    <source>
        <dbReference type="Pfam" id="PF10531"/>
    </source>
</evidence>
<feature type="compositionally biased region" description="Polar residues" evidence="2">
    <location>
        <begin position="47"/>
        <end position="67"/>
    </location>
</feature>
<dbReference type="Pfam" id="PF10531">
    <property type="entry name" value="SLBB"/>
    <property type="match status" value="1"/>
</dbReference>
<dbReference type="PANTHER" id="PTHR33619">
    <property type="entry name" value="POLYSACCHARIDE EXPORT PROTEIN GFCE-RELATED"/>
    <property type="match status" value="1"/>
</dbReference>
<feature type="domain" description="Soluble ligand binding" evidence="4">
    <location>
        <begin position="153"/>
        <end position="200"/>
    </location>
</feature>
<gene>
    <name evidence="5" type="ORF">IB75_08020</name>
</gene>
<dbReference type="AlphaFoldDB" id="A0A0E2Z7J9"/>
<dbReference type="Gene3D" id="3.10.560.10">
    <property type="entry name" value="Outer membrane lipoprotein wza domain like"/>
    <property type="match status" value="1"/>
</dbReference>
<proteinExistence type="predicted"/>
<dbReference type="InterPro" id="IPR003715">
    <property type="entry name" value="Poly_export_N"/>
</dbReference>
<keyword evidence="1" id="KW-0732">Signal</keyword>
<sequence>MMTTNRNRFADTGLRMSSRKRLSKGCRRILCFLIIGLLAACGASTPSREATSPLPESTTSTHSSLSPQAVEEKNGYRIGPSDLLQIDVFQVPELSRAVRVSAEGVISLPLIGAIQVNNLTSQELEDLLGKRLREKYLQDPQVSVFIEEYVSQRVTVEGAVEKPGIYPIQGRTTLLQALASAEGVNKVADLEGIKLFRPTGNNTKQILYYNIEAIREGVVPDPKIYADDIIVVEESGTKVFFDELSNYVRFFANPFIFF</sequence>
<feature type="region of interest" description="Disordered" evidence="2">
    <location>
        <begin position="47"/>
        <end position="71"/>
    </location>
</feature>
<evidence type="ECO:0000259" key="3">
    <source>
        <dbReference type="Pfam" id="PF02563"/>
    </source>
</evidence>
<evidence type="ECO:0000256" key="1">
    <source>
        <dbReference type="ARBA" id="ARBA00022729"/>
    </source>
</evidence>
<feature type="domain" description="Polysaccharide export protein N-terminal" evidence="3">
    <location>
        <begin position="72"/>
        <end position="146"/>
    </location>
</feature>
<evidence type="ECO:0000256" key="2">
    <source>
        <dbReference type="SAM" id="MobiDB-lite"/>
    </source>
</evidence>
<dbReference type="PANTHER" id="PTHR33619:SF3">
    <property type="entry name" value="POLYSACCHARIDE EXPORT PROTEIN GFCE-RELATED"/>
    <property type="match status" value="1"/>
</dbReference>
<protein>
    <submittedName>
        <fullName evidence="5">Sugar ABC transporter substrate-binding protein</fullName>
    </submittedName>
</protein>
<dbReference type="Proteomes" id="UP000028839">
    <property type="component" value="Unassembled WGS sequence"/>
</dbReference>
<dbReference type="InterPro" id="IPR049712">
    <property type="entry name" value="Poly_export"/>
</dbReference>
<reference evidence="5 6" key="1">
    <citation type="submission" date="2014-07" db="EMBL/GenBank/DDBJ databases">
        <title>Comparative analysis of Nitrosococcus oceani genome inventories of strains from Pacific and Atlantic gyres.</title>
        <authorList>
            <person name="Lim C.K."/>
            <person name="Wang L."/>
            <person name="Sayavedra-Soto L.A."/>
            <person name="Klotz M.G."/>
        </authorList>
    </citation>
    <scope>NUCLEOTIDE SEQUENCE [LARGE SCALE GENOMIC DNA]</scope>
    <source>
        <strain evidence="5 6">C-27</strain>
    </source>
</reference>
<accession>A0A0E2Z7J9</accession>
<dbReference type="EMBL" id="JPGN01000049">
    <property type="protein sequence ID" value="KFI19535.1"/>
    <property type="molecule type" value="Genomic_DNA"/>
</dbReference>
<dbReference type="GO" id="GO:0015159">
    <property type="term" value="F:polysaccharide transmembrane transporter activity"/>
    <property type="evidence" value="ECO:0007669"/>
    <property type="project" value="InterPro"/>
</dbReference>
<organism evidence="5 6">
    <name type="scientific">Nitrosococcus oceani C-27</name>
    <dbReference type="NCBI Taxonomy" id="314279"/>
    <lineage>
        <taxon>Bacteria</taxon>
        <taxon>Pseudomonadati</taxon>
        <taxon>Pseudomonadota</taxon>
        <taxon>Gammaproteobacteria</taxon>
        <taxon>Chromatiales</taxon>
        <taxon>Chromatiaceae</taxon>
        <taxon>Nitrosococcus</taxon>
    </lineage>
</organism>
<dbReference type="Pfam" id="PF02563">
    <property type="entry name" value="Poly_export"/>
    <property type="match status" value="1"/>
</dbReference>
<evidence type="ECO:0000313" key="6">
    <source>
        <dbReference type="Proteomes" id="UP000028839"/>
    </source>
</evidence>